<keyword evidence="4" id="KW-1185">Reference proteome</keyword>
<protein>
    <submittedName>
        <fullName evidence="3">Sulfurtransferase TusA</fullName>
        <ecNumber evidence="3">2.8.1.-</ecNumber>
    </submittedName>
</protein>
<dbReference type="EC" id="2.8.1.-" evidence="3"/>
<dbReference type="Gene3D" id="3.30.110.40">
    <property type="entry name" value="TusA-like domain"/>
    <property type="match status" value="1"/>
</dbReference>
<keyword evidence="3" id="KW-0808">Transferase</keyword>
<accession>A0A518EMY1</accession>
<dbReference type="InterPro" id="IPR001455">
    <property type="entry name" value="TusA-like"/>
</dbReference>
<proteinExistence type="inferred from homology"/>
<evidence type="ECO:0000259" key="2">
    <source>
        <dbReference type="PROSITE" id="PS01148"/>
    </source>
</evidence>
<evidence type="ECO:0000313" key="3">
    <source>
        <dbReference type="EMBL" id="QDV05447.1"/>
    </source>
</evidence>
<reference evidence="3 4" key="1">
    <citation type="submission" date="2019-02" db="EMBL/GenBank/DDBJ databases">
        <title>Deep-cultivation of Planctomycetes and their phenomic and genomic characterization uncovers novel biology.</title>
        <authorList>
            <person name="Wiegand S."/>
            <person name="Jogler M."/>
            <person name="Boedeker C."/>
            <person name="Pinto D."/>
            <person name="Vollmers J."/>
            <person name="Rivas-Marin E."/>
            <person name="Kohn T."/>
            <person name="Peeters S.H."/>
            <person name="Heuer A."/>
            <person name="Rast P."/>
            <person name="Oberbeckmann S."/>
            <person name="Bunk B."/>
            <person name="Jeske O."/>
            <person name="Meyerdierks A."/>
            <person name="Storesund J.E."/>
            <person name="Kallscheuer N."/>
            <person name="Luecker S."/>
            <person name="Lage O.M."/>
            <person name="Pohl T."/>
            <person name="Merkel B.J."/>
            <person name="Hornburger P."/>
            <person name="Mueller R.-W."/>
            <person name="Bruemmer F."/>
            <person name="Labrenz M."/>
            <person name="Spormann A.M."/>
            <person name="Op den Camp H."/>
            <person name="Overmann J."/>
            <person name="Amann R."/>
            <person name="Jetten M.S.M."/>
            <person name="Mascher T."/>
            <person name="Medema M.H."/>
            <person name="Devos D.P."/>
            <person name="Kaster A.-K."/>
            <person name="Ovreas L."/>
            <person name="Rohde M."/>
            <person name="Galperin M.Y."/>
            <person name="Jogler C."/>
        </authorList>
    </citation>
    <scope>NUCLEOTIDE SEQUENCE [LARGE SCALE GENOMIC DNA]</scope>
    <source>
        <strain evidence="3 4">Poly30</strain>
    </source>
</reference>
<dbReference type="Pfam" id="PF01206">
    <property type="entry name" value="TusA"/>
    <property type="match status" value="1"/>
</dbReference>
<evidence type="ECO:0000256" key="1">
    <source>
        <dbReference type="ARBA" id="ARBA00008984"/>
    </source>
</evidence>
<dbReference type="PANTHER" id="PTHR33279:SF6">
    <property type="entry name" value="SULFUR CARRIER PROTEIN YEDF-RELATED"/>
    <property type="match status" value="1"/>
</dbReference>
<dbReference type="AlphaFoldDB" id="A0A518EMY1"/>
<comment type="similarity">
    <text evidence="1">Belongs to the sulfur carrier protein TusA family.</text>
</comment>
<dbReference type="RefSeq" id="WP_145194851.1">
    <property type="nucleotide sequence ID" value="NZ_CP036434.1"/>
</dbReference>
<dbReference type="EMBL" id="CP036434">
    <property type="protein sequence ID" value="QDV05447.1"/>
    <property type="molecule type" value="Genomic_DNA"/>
</dbReference>
<gene>
    <name evidence="3" type="primary">tusA</name>
    <name evidence="3" type="ORF">Poly30_09440</name>
</gene>
<dbReference type="InterPro" id="IPR036868">
    <property type="entry name" value="TusA-like_sf"/>
</dbReference>
<sequence length="73" mass="8057">MVDHLDCRGLQCPMPIVQLSLRVRDLAPGDLLTVEATDPAFRADISAWSEMTGHRLVSFEESECLTATIEVKA</sequence>
<dbReference type="OrthoDB" id="288079at2"/>
<organism evidence="3 4">
    <name type="scientific">Saltatorellus ferox</name>
    <dbReference type="NCBI Taxonomy" id="2528018"/>
    <lineage>
        <taxon>Bacteria</taxon>
        <taxon>Pseudomonadati</taxon>
        <taxon>Planctomycetota</taxon>
        <taxon>Planctomycetia</taxon>
        <taxon>Planctomycetia incertae sedis</taxon>
        <taxon>Saltatorellus</taxon>
    </lineage>
</organism>
<dbReference type="SUPFAM" id="SSF64307">
    <property type="entry name" value="SirA-like"/>
    <property type="match status" value="1"/>
</dbReference>
<evidence type="ECO:0000313" key="4">
    <source>
        <dbReference type="Proteomes" id="UP000320390"/>
    </source>
</evidence>
<dbReference type="PANTHER" id="PTHR33279">
    <property type="entry name" value="SULFUR CARRIER PROTEIN YEDF-RELATED"/>
    <property type="match status" value="1"/>
</dbReference>
<dbReference type="Proteomes" id="UP000320390">
    <property type="component" value="Chromosome"/>
</dbReference>
<feature type="domain" description="UPF0033" evidence="2">
    <location>
        <begin position="5"/>
        <end position="29"/>
    </location>
</feature>
<name>A0A518EMY1_9BACT</name>
<dbReference type="PROSITE" id="PS01148">
    <property type="entry name" value="UPF0033"/>
    <property type="match status" value="1"/>
</dbReference>
<dbReference type="GO" id="GO:0016740">
    <property type="term" value="F:transferase activity"/>
    <property type="evidence" value="ECO:0007669"/>
    <property type="project" value="UniProtKB-KW"/>
</dbReference>
<dbReference type="CDD" id="cd00291">
    <property type="entry name" value="SirA_YedF_YeeD"/>
    <property type="match status" value="1"/>
</dbReference>